<dbReference type="EMBL" id="FODY01000001">
    <property type="protein sequence ID" value="SEO34395.1"/>
    <property type="molecule type" value="Genomic_DNA"/>
</dbReference>
<dbReference type="GO" id="GO:0030435">
    <property type="term" value="P:sporulation resulting in formation of a cellular spore"/>
    <property type="evidence" value="ECO:0007669"/>
    <property type="project" value="InterPro"/>
</dbReference>
<dbReference type="STRING" id="112903.SAMN04490178_101268"/>
<feature type="domain" description="Sporulation stage II protein D amidase enhancer LytB N-terminal" evidence="2">
    <location>
        <begin position="126"/>
        <end position="216"/>
    </location>
</feature>
<keyword evidence="1" id="KW-0732">Signal</keyword>
<dbReference type="Proteomes" id="UP000198847">
    <property type="component" value="Unassembled WGS sequence"/>
</dbReference>
<dbReference type="InterPro" id="IPR051922">
    <property type="entry name" value="Bact_Sporulation_Assoc"/>
</dbReference>
<dbReference type="NCBIfam" id="TIGR02669">
    <property type="entry name" value="SpoIID_LytB"/>
    <property type="match status" value="1"/>
</dbReference>
<reference evidence="3 4" key="1">
    <citation type="submission" date="2016-10" db="EMBL/GenBank/DDBJ databases">
        <authorList>
            <person name="de Groot N.N."/>
        </authorList>
    </citation>
    <scope>NUCLEOTIDE SEQUENCE [LARGE SCALE GENOMIC DNA]</scope>
    <source>
        <strain evidence="3 4">DSM 13305</strain>
    </source>
</reference>
<dbReference type="PANTHER" id="PTHR30032:SF4">
    <property type="entry name" value="AMIDASE ENHANCER"/>
    <property type="match status" value="1"/>
</dbReference>
<keyword evidence="4" id="KW-1185">Reference proteome</keyword>
<dbReference type="PANTHER" id="PTHR30032">
    <property type="entry name" value="N-ACETYLMURAMOYL-L-ALANINE AMIDASE-RELATED"/>
    <property type="match status" value="1"/>
</dbReference>
<sequence>MRKAFVILLLFLLSLPLPGFATSAEPVPVLKQAAAVPQIRVGLWVNQPSVVLSADVKFAVVDNDTGAVLVQLGPKEKLVATAADKLILNGRAQTAKSVRLVVEDSKSFIEVNKRHYRGTIELMVAKKGLTVINRLPVEEYVYGIIGKEISPYWPMEAIKAQAVASRSYALANLNKHAQQGFDVCATTDCQVYGGVDDENLKTNRAIDETAGMVLTYQGKVIPGYFHSSGGGYTENSENVWGSYLPYLRGVADFDQNNPNYSWEKKFSAAELQSLLERAGYAIGKLEAVELSALTPPPVRNSLDRGISGRVNEMMFIGSKGSVTLPGTKVRSLLSLKSTLFDISVVAPANKTLEVEITDSYGDHETKEIPVNLPPNKQKGFLLDRDSIRHISGTGQEQIVFNGFGSGHGLGMSQWGAKAMAEKAPAGSSEYFKAILKHYYQGIEIKKLY</sequence>
<feature type="signal peptide" evidence="1">
    <location>
        <begin position="1"/>
        <end position="21"/>
    </location>
</feature>
<accession>A0A1H8NXN0</accession>
<dbReference type="InterPro" id="IPR013486">
    <property type="entry name" value="SpoIID/LytB"/>
</dbReference>
<dbReference type="Pfam" id="PF08486">
    <property type="entry name" value="SpoIID"/>
    <property type="match status" value="1"/>
</dbReference>
<evidence type="ECO:0000313" key="4">
    <source>
        <dbReference type="Proteomes" id="UP000198847"/>
    </source>
</evidence>
<dbReference type="GO" id="GO:0030288">
    <property type="term" value="C:outer membrane-bounded periplasmic space"/>
    <property type="evidence" value="ECO:0007669"/>
    <property type="project" value="TreeGrafter"/>
</dbReference>
<gene>
    <name evidence="3" type="ORF">SAMN04490178_101268</name>
</gene>
<dbReference type="AlphaFoldDB" id="A0A1H8NXN0"/>
<protein>
    <submittedName>
        <fullName evidence="3">Stage II sporulation protein D</fullName>
    </submittedName>
</protein>
<name>A0A1H8NXN0_9FIRM</name>
<dbReference type="InterPro" id="IPR013693">
    <property type="entry name" value="SpoIID/LytB_N"/>
</dbReference>
<organism evidence="3 4">
    <name type="scientific">Propionispora vibrioides</name>
    <dbReference type="NCBI Taxonomy" id="112903"/>
    <lineage>
        <taxon>Bacteria</taxon>
        <taxon>Bacillati</taxon>
        <taxon>Bacillota</taxon>
        <taxon>Negativicutes</taxon>
        <taxon>Selenomonadales</taxon>
        <taxon>Sporomusaceae</taxon>
        <taxon>Propionispora</taxon>
    </lineage>
</organism>
<evidence type="ECO:0000259" key="2">
    <source>
        <dbReference type="Pfam" id="PF08486"/>
    </source>
</evidence>
<feature type="chain" id="PRO_5038946605" evidence="1">
    <location>
        <begin position="22"/>
        <end position="448"/>
    </location>
</feature>
<evidence type="ECO:0000256" key="1">
    <source>
        <dbReference type="SAM" id="SignalP"/>
    </source>
</evidence>
<proteinExistence type="predicted"/>
<evidence type="ECO:0000313" key="3">
    <source>
        <dbReference type="EMBL" id="SEO34395.1"/>
    </source>
</evidence>